<dbReference type="Proteomes" id="UP000016887">
    <property type="component" value="Chromosome"/>
</dbReference>
<organism evidence="1 2">
    <name type="scientific">Aeropyrum camini SY1 = JCM 12091</name>
    <dbReference type="NCBI Taxonomy" id="1198449"/>
    <lineage>
        <taxon>Archaea</taxon>
        <taxon>Thermoproteota</taxon>
        <taxon>Thermoprotei</taxon>
        <taxon>Desulfurococcales</taxon>
        <taxon>Desulfurococcaceae</taxon>
        <taxon>Aeropyrum</taxon>
    </lineage>
</organism>
<dbReference type="AlphaFoldDB" id="U3TES4"/>
<dbReference type="STRING" id="1198449.ACAM_1482"/>
<gene>
    <name evidence="1" type="ORF">ACAM_1482</name>
</gene>
<name>U3TES4_9CREN</name>
<dbReference type="RefSeq" id="WP_022542217.1">
    <property type="nucleotide sequence ID" value="NC_022521.1"/>
</dbReference>
<dbReference type="OrthoDB" id="380156at2157"/>
<reference evidence="1 2" key="1">
    <citation type="journal article" date="2013" name="Appl. Environ. Microbiol.">
        <title>Variation of the Virus-Related Elements within Syntenic Genomes of the Hyperthermophilic Archaeon Aeropyrum.</title>
        <authorList>
            <person name="Daifuku T."/>
            <person name="Yoshida T."/>
            <person name="Kitamura T."/>
            <person name="Kawaichi S."/>
            <person name="Inoue T."/>
            <person name="Nomura K."/>
            <person name="Yoshida Y."/>
            <person name="Kuno S."/>
            <person name="Sako Y."/>
        </authorList>
    </citation>
    <scope>NUCLEOTIDE SEQUENCE [LARGE SCALE GENOMIC DNA]</scope>
    <source>
        <strain evidence="1 2">SY1</strain>
    </source>
</reference>
<dbReference type="EMBL" id="AP012489">
    <property type="protein sequence ID" value="BAN90951.1"/>
    <property type="molecule type" value="Genomic_DNA"/>
</dbReference>
<dbReference type="GeneID" id="17110694"/>
<proteinExistence type="predicted"/>
<accession>U3TES4</accession>
<dbReference type="eggNOG" id="arCOG03882">
    <property type="taxonomic scope" value="Archaea"/>
</dbReference>
<sequence>MKRQELRTTEASRLVAVVAAVVRAVEEYNEDYDPDAVRVSQPRRRGGDVLVEVEAPGNSLGEYSWELDDGSRVLVAPGIGVERLSTVLRGLPREVWRLEGRLLRSLARETTRSGIEYILVYLVDGRVVLLEGEEYRVSIPGLGDSAAAAVHTHPSGSCALSRADVVSGLDLMVNGGLFESAATPECMVYMLRIGLVSEDDYIKLWTVKKGVIPPLRLNTIEVGVVA</sequence>
<evidence type="ECO:0000313" key="2">
    <source>
        <dbReference type="Proteomes" id="UP000016887"/>
    </source>
</evidence>
<protein>
    <submittedName>
        <fullName evidence="1">Uncharacterized protein</fullName>
    </submittedName>
</protein>
<keyword evidence="2" id="KW-1185">Reference proteome</keyword>
<evidence type="ECO:0000313" key="1">
    <source>
        <dbReference type="EMBL" id="BAN90951.1"/>
    </source>
</evidence>
<dbReference type="KEGG" id="acj:ACAM_1482"/>